<keyword evidence="11" id="KW-1185">Reference proteome</keyword>
<accession>A0A225DBB6</accession>
<dbReference type="AlphaFoldDB" id="A0A225DBB6"/>
<dbReference type="PROSITE" id="PS00108">
    <property type="entry name" value="PROTEIN_KINASE_ST"/>
    <property type="match status" value="1"/>
</dbReference>
<dbReference type="Proteomes" id="UP000214646">
    <property type="component" value="Unassembled WGS sequence"/>
</dbReference>
<keyword evidence="5 10" id="KW-0418">Kinase</keyword>
<evidence type="ECO:0000256" key="3">
    <source>
        <dbReference type="ARBA" id="ARBA00022679"/>
    </source>
</evidence>
<evidence type="ECO:0000256" key="5">
    <source>
        <dbReference type="ARBA" id="ARBA00022777"/>
    </source>
</evidence>
<evidence type="ECO:0000256" key="8">
    <source>
        <dbReference type="SAM" id="MobiDB-lite"/>
    </source>
</evidence>
<dbReference type="FunFam" id="1.10.510.10:FF:000021">
    <property type="entry name" value="Serine/threonine protein kinase"/>
    <property type="match status" value="1"/>
</dbReference>
<dbReference type="CDD" id="cd14014">
    <property type="entry name" value="STKc_PknB_like"/>
    <property type="match status" value="1"/>
</dbReference>
<dbReference type="PROSITE" id="PS50011">
    <property type="entry name" value="PROTEIN_KINASE_DOM"/>
    <property type="match status" value="1"/>
</dbReference>
<evidence type="ECO:0000313" key="10">
    <source>
        <dbReference type="EMBL" id="OWK38860.1"/>
    </source>
</evidence>
<sequence>MTEEQAFLAAIELSDPAERAAYLEKACGGDAELRRRVENLLFAHFKPGEFLDEPLARQLEADPMPLHDNKPGEPVRTDEPETDGKPDDLYFLQPTARPDSLGRIGHYEVLQVLGRGGFGIVLKAFDDVLQRVVALKVLAPMLAATSPARKRFLREARSSAQVRHENVVQVYAVEEQPLPYLVMEFVPGETLQERLDRNGPLEESEIVRVGRQIAEGLAAAHATGLIHRDIKPGNILIETGSHDRVKITDFGLAQAADDASLTQSGVVAGTPMYMAPEQVKGERLDHRADLFSLGSLLYVMAAGRPPFRAATVFAVLKRVVEDDPRPVQDVIPETPSWLCDLIARLHAKKPADRIPAARDVADIFAGYETQLRATGKVEEYSRPNPRKPTAARSGRWKWVAAAVALLPVLALALTEAAGITHWSRNPNPTLGPLTNGDKDRAGNKDLPPGFTNTLGMELRLIPAGKFRMGSSQADIDRWLKEFGDVDWAKNRLPAEGPEHEVEITQPFYMGVTEVTVGQFRRFMEEKNYSLEEWKQSRFSEKDDHPAVFLFWHSAVDFCNWLSEKEGKRYRLPTEAEWEYCCRAGTSGTRFCFGDADDRLEDYAWYSKNSGAAGVPDGARTPNPGGRMHPVGKLKPNAWGLHDMHGNAWEWCRDNYDPDCYKHSKLKDPFVAEGGSRGGPYWSSRDHSLRGGSCHWSPAFCRSAFRHNLAPTERYDDVGFRVLLDPTPGEAGKAGDK</sequence>
<proteinExistence type="predicted"/>
<dbReference type="Pfam" id="PF00069">
    <property type="entry name" value="Pkinase"/>
    <property type="match status" value="1"/>
</dbReference>
<keyword evidence="2 10" id="KW-0723">Serine/threonine-protein kinase</keyword>
<dbReference type="SUPFAM" id="SSF56112">
    <property type="entry name" value="Protein kinase-like (PK-like)"/>
    <property type="match status" value="1"/>
</dbReference>
<dbReference type="GO" id="GO:0004674">
    <property type="term" value="F:protein serine/threonine kinase activity"/>
    <property type="evidence" value="ECO:0007669"/>
    <property type="project" value="UniProtKB-KW"/>
</dbReference>
<keyword evidence="4 7" id="KW-0547">Nucleotide-binding</keyword>
<organism evidence="10 11">
    <name type="scientific">Fimbriiglobus ruber</name>
    <dbReference type="NCBI Taxonomy" id="1908690"/>
    <lineage>
        <taxon>Bacteria</taxon>
        <taxon>Pseudomonadati</taxon>
        <taxon>Planctomycetota</taxon>
        <taxon>Planctomycetia</taxon>
        <taxon>Gemmatales</taxon>
        <taxon>Gemmataceae</taxon>
        <taxon>Fimbriiglobus</taxon>
    </lineage>
</organism>
<dbReference type="SUPFAM" id="SSF56436">
    <property type="entry name" value="C-type lectin-like"/>
    <property type="match status" value="1"/>
</dbReference>
<gene>
    <name evidence="10" type="ORF">FRUB_06365</name>
</gene>
<evidence type="ECO:0000313" key="11">
    <source>
        <dbReference type="Proteomes" id="UP000214646"/>
    </source>
</evidence>
<dbReference type="Gene3D" id="1.10.510.10">
    <property type="entry name" value="Transferase(Phosphotransferase) domain 1"/>
    <property type="match status" value="1"/>
</dbReference>
<evidence type="ECO:0000256" key="1">
    <source>
        <dbReference type="ARBA" id="ARBA00012513"/>
    </source>
</evidence>
<dbReference type="Gene3D" id="3.90.1580.10">
    <property type="entry name" value="paralog of FGE (formylglycine-generating enzyme)"/>
    <property type="match status" value="1"/>
</dbReference>
<dbReference type="InterPro" id="IPR005532">
    <property type="entry name" value="SUMF_dom"/>
</dbReference>
<dbReference type="Gene3D" id="3.30.200.20">
    <property type="entry name" value="Phosphorylase Kinase, domain 1"/>
    <property type="match status" value="1"/>
</dbReference>
<evidence type="ECO:0000256" key="4">
    <source>
        <dbReference type="ARBA" id="ARBA00022741"/>
    </source>
</evidence>
<dbReference type="InterPro" id="IPR042095">
    <property type="entry name" value="SUMF_sf"/>
</dbReference>
<reference evidence="11" key="1">
    <citation type="submission" date="2017-06" db="EMBL/GenBank/DDBJ databases">
        <title>Genome analysis of Fimbriiglobus ruber SP5, the first member of the order Planctomycetales with confirmed chitinolytic capability.</title>
        <authorList>
            <person name="Ravin N.V."/>
            <person name="Rakitin A.L."/>
            <person name="Ivanova A.A."/>
            <person name="Beletsky A.V."/>
            <person name="Kulichevskaya I.S."/>
            <person name="Mardanov A.V."/>
            <person name="Dedysh S.N."/>
        </authorList>
    </citation>
    <scope>NUCLEOTIDE SEQUENCE [LARGE SCALE GENOMIC DNA]</scope>
    <source>
        <strain evidence="11">SP5</strain>
    </source>
</reference>
<dbReference type="GO" id="GO:0005524">
    <property type="term" value="F:ATP binding"/>
    <property type="evidence" value="ECO:0007669"/>
    <property type="project" value="UniProtKB-UniRule"/>
</dbReference>
<feature type="binding site" evidence="7">
    <location>
        <position position="136"/>
    </location>
    <ligand>
        <name>ATP</name>
        <dbReference type="ChEBI" id="CHEBI:30616"/>
    </ligand>
</feature>
<evidence type="ECO:0000256" key="7">
    <source>
        <dbReference type="PROSITE-ProRule" id="PRU10141"/>
    </source>
</evidence>
<dbReference type="OrthoDB" id="6111975at2"/>
<dbReference type="EMBL" id="NIDE01000013">
    <property type="protein sequence ID" value="OWK38860.1"/>
    <property type="molecule type" value="Genomic_DNA"/>
</dbReference>
<keyword evidence="6 7" id="KW-0067">ATP-binding</keyword>
<evidence type="ECO:0000259" key="9">
    <source>
        <dbReference type="PROSITE" id="PS50011"/>
    </source>
</evidence>
<evidence type="ECO:0000256" key="2">
    <source>
        <dbReference type="ARBA" id="ARBA00022527"/>
    </source>
</evidence>
<dbReference type="InterPro" id="IPR011009">
    <property type="entry name" value="Kinase-like_dom_sf"/>
</dbReference>
<feature type="domain" description="Protein kinase" evidence="9">
    <location>
        <begin position="107"/>
        <end position="365"/>
    </location>
</feature>
<dbReference type="EC" id="2.7.11.1" evidence="1"/>
<dbReference type="InterPro" id="IPR017441">
    <property type="entry name" value="Protein_kinase_ATP_BS"/>
</dbReference>
<keyword evidence="3" id="KW-0808">Transferase</keyword>
<evidence type="ECO:0000256" key="6">
    <source>
        <dbReference type="ARBA" id="ARBA00022840"/>
    </source>
</evidence>
<dbReference type="RefSeq" id="WP_088257219.1">
    <property type="nucleotide sequence ID" value="NZ_NIDE01000013.1"/>
</dbReference>
<dbReference type="SMART" id="SM00220">
    <property type="entry name" value="S_TKc"/>
    <property type="match status" value="1"/>
</dbReference>
<feature type="region of interest" description="Disordered" evidence="8">
    <location>
        <begin position="62"/>
        <end position="88"/>
    </location>
</feature>
<dbReference type="PANTHER" id="PTHR43289:SF6">
    <property type="entry name" value="SERINE_THREONINE-PROTEIN KINASE NEKL-3"/>
    <property type="match status" value="1"/>
</dbReference>
<comment type="caution">
    <text evidence="10">The sequence shown here is derived from an EMBL/GenBank/DDBJ whole genome shotgun (WGS) entry which is preliminary data.</text>
</comment>
<feature type="compositionally biased region" description="Basic and acidic residues" evidence="8">
    <location>
        <begin position="65"/>
        <end position="88"/>
    </location>
</feature>
<dbReference type="PANTHER" id="PTHR43289">
    <property type="entry name" value="MITOGEN-ACTIVATED PROTEIN KINASE KINASE KINASE 20-RELATED"/>
    <property type="match status" value="1"/>
</dbReference>
<name>A0A225DBB6_9BACT</name>
<dbReference type="InterPro" id="IPR000719">
    <property type="entry name" value="Prot_kinase_dom"/>
</dbReference>
<feature type="region of interest" description="Disordered" evidence="8">
    <location>
        <begin position="421"/>
        <end position="448"/>
    </location>
</feature>
<dbReference type="InterPro" id="IPR016187">
    <property type="entry name" value="CTDL_fold"/>
</dbReference>
<protein>
    <recommendedName>
        <fullName evidence="1">non-specific serine/threonine protein kinase</fullName>
        <ecNumber evidence="1">2.7.11.1</ecNumber>
    </recommendedName>
</protein>
<dbReference type="Pfam" id="PF03781">
    <property type="entry name" value="FGE-sulfatase"/>
    <property type="match status" value="1"/>
</dbReference>
<dbReference type="InterPro" id="IPR008271">
    <property type="entry name" value="Ser/Thr_kinase_AS"/>
</dbReference>
<dbReference type="PROSITE" id="PS00107">
    <property type="entry name" value="PROTEIN_KINASE_ATP"/>
    <property type="match status" value="1"/>
</dbReference>